<evidence type="ECO:0000313" key="3">
    <source>
        <dbReference type="Proteomes" id="UP000215335"/>
    </source>
</evidence>
<protein>
    <submittedName>
        <fullName evidence="2">Uncharacterized protein</fullName>
    </submittedName>
</protein>
<dbReference type="EMBL" id="NNAY01004874">
    <property type="protein sequence ID" value="OXU17310.1"/>
    <property type="molecule type" value="Genomic_DNA"/>
</dbReference>
<feature type="compositionally biased region" description="Acidic residues" evidence="1">
    <location>
        <begin position="1"/>
        <end position="15"/>
    </location>
</feature>
<keyword evidence="3" id="KW-1185">Reference proteome</keyword>
<sequence>MDADDNNESGFSEEEGNSKKHVDGGILQSNGPEHNGKSHQLYAAVRLYIEKGEVDVISTNDQNKLINRSKRWPKPKKSRSTVVHQLAEEALQKEKSVTVNVLIDAQKQRKLTYALINTEDLLTQKTMFHIHYGVSVPNRNWKNALAAQSSYEFLRELVPHIWSQDEFVIRAVQVQRTDDYEDRVDVTPRKKEVLKRGYVQYLVERGIIQINVETDKDKKKRN</sequence>
<proteinExistence type="predicted"/>
<feature type="region of interest" description="Disordered" evidence="1">
    <location>
        <begin position="1"/>
        <end position="37"/>
    </location>
</feature>
<evidence type="ECO:0000313" key="2">
    <source>
        <dbReference type="EMBL" id="OXU17310.1"/>
    </source>
</evidence>
<name>A0A232EG28_9HYME</name>
<reference evidence="2 3" key="1">
    <citation type="journal article" date="2017" name="Curr. Biol.">
        <title>The Evolution of Venom by Co-option of Single-Copy Genes.</title>
        <authorList>
            <person name="Martinson E.O."/>
            <person name="Mrinalini"/>
            <person name="Kelkar Y.D."/>
            <person name="Chang C.H."/>
            <person name="Werren J.H."/>
        </authorList>
    </citation>
    <scope>NUCLEOTIDE SEQUENCE [LARGE SCALE GENOMIC DNA]</scope>
    <source>
        <strain evidence="2 3">Alberta</strain>
        <tissue evidence="2">Whole body</tissue>
    </source>
</reference>
<organism evidence="2 3">
    <name type="scientific">Trichomalopsis sarcophagae</name>
    <dbReference type="NCBI Taxonomy" id="543379"/>
    <lineage>
        <taxon>Eukaryota</taxon>
        <taxon>Metazoa</taxon>
        <taxon>Ecdysozoa</taxon>
        <taxon>Arthropoda</taxon>
        <taxon>Hexapoda</taxon>
        <taxon>Insecta</taxon>
        <taxon>Pterygota</taxon>
        <taxon>Neoptera</taxon>
        <taxon>Endopterygota</taxon>
        <taxon>Hymenoptera</taxon>
        <taxon>Apocrita</taxon>
        <taxon>Proctotrupomorpha</taxon>
        <taxon>Chalcidoidea</taxon>
        <taxon>Pteromalidae</taxon>
        <taxon>Pteromalinae</taxon>
        <taxon>Trichomalopsis</taxon>
    </lineage>
</organism>
<gene>
    <name evidence="2" type="ORF">TSAR_006392</name>
</gene>
<comment type="caution">
    <text evidence="2">The sequence shown here is derived from an EMBL/GenBank/DDBJ whole genome shotgun (WGS) entry which is preliminary data.</text>
</comment>
<accession>A0A232EG28</accession>
<dbReference type="Proteomes" id="UP000215335">
    <property type="component" value="Unassembled WGS sequence"/>
</dbReference>
<dbReference type="AlphaFoldDB" id="A0A232EG28"/>
<evidence type="ECO:0000256" key="1">
    <source>
        <dbReference type="SAM" id="MobiDB-lite"/>
    </source>
</evidence>